<dbReference type="Proteomes" id="UP000243680">
    <property type="component" value="Chromosome 3"/>
</dbReference>
<dbReference type="InterPro" id="IPR032557">
    <property type="entry name" value="DUF4935"/>
</dbReference>
<evidence type="ECO:0000313" key="3">
    <source>
        <dbReference type="Proteomes" id="UP000243680"/>
    </source>
</evidence>
<dbReference type="EMBL" id="CP013421">
    <property type="protein sequence ID" value="AOJ77039.1"/>
    <property type="molecule type" value="Genomic_DNA"/>
</dbReference>
<accession>A0A1B4LIJ2</accession>
<proteinExistence type="predicted"/>
<dbReference type="AlphaFoldDB" id="A0A1B4LIJ2"/>
<name>A0A1B4LIJ2_9BURK</name>
<evidence type="ECO:0000313" key="2">
    <source>
        <dbReference type="EMBL" id="AOJ77039.1"/>
    </source>
</evidence>
<reference evidence="2 3" key="1">
    <citation type="submission" date="2015-12" db="EMBL/GenBank/DDBJ databases">
        <title>Diversity of Burkholderia near neighbor genomes.</title>
        <authorList>
            <person name="Sahl J."/>
            <person name="Wagner D."/>
            <person name="Keim P."/>
        </authorList>
    </citation>
    <scope>NUCLEOTIDE SEQUENCE [LARGE SCALE GENOMIC DNA]</scope>
    <source>
        <strain evidence="2 3">MSMB0783</strain>
    </source>
</reference>
<feature type="domain" description="DUF4935" evidence="1">
    <location>
        <begin position="17"/>
        <end position="187"/>
    </location>
</feature>
<gene>
    <name evidence="2" type="ORF">WJ35_18610</name>
</gene>
<evidence type="ECO:0000259" key="1">
    <source>
        <dbReference type="Pfam" id="PF16289"/>
    </source>
</evidence>
<protein>
    <recommendedName>
        <fullName evidence="1">DUF4935 domain-containing protein</fullName>
    </recommendedName>
</protein>
<dbReference type="Pfam" id="PF16289">
    <property type="entry name" value="PIN_12"/>
    <property type="match status" value="1"/>
</dbReference>
<organism evidence="2 3">
    <name type="scientific">Burkholderia ubonensis</name>
    <dbReference type="NCBI Taxonomy" id="101571"/>
    <lineage>
        <taxon>Bacteria</taxon>
        <taxon>Pseudomonadati</taxon>
        <taxon>Pseudomonadota</taxon>
        <taxon>Betaproteobacteria</taxon>
        <taxon>Burkholderiales</taxon>
        <taxon>Burkholderiaceae</taxon>
        <taxon>Burkholderia</taxon>
        <taxon>Burkholderia cepacia complex</taxon>
    </lineage>
</organism>
<dbReference type="RefSeq" id="WP_069239654.1">
    <property type="nucleotide sequence ID" value="NZ_CP013421.1"/>
</dbReference>
<sequence length="254" mass="27687">MDPRIRDLIEGKAIGAIALDTSIFDGQQGRLEDGLLRRVEQFRFTQNVEVLMPDVVQRELIAHLARDAVEARAALLRATRAAGLAGLLPHDARTQLERSVAQALNPGDAATARVMRWLERTEATVLDVAAHVDLRALFDRYFAAQPPFAEAGEKKHEFPDAAALLALESWATERSTGILVVSSDNDWQRFCAGSTRLFWTEDLGDALGAFQDETARFAARRLVELSTAGGPLDLATALLQALHASAGVAVRSFC</sequence>